<evidence type="ECO:0000313" key="2">
    <source>
        <dbReference type="Proteomes" id="UP000291097"/>
    </source>
</evidence>
<dbReference type="EMBL" id="SHMP01000007">
    <property type="protein sequence ID" value="RZV06635.1"/>
    <property type="molecule type" value="Genomic_DNA"/>
</dbReference>
<organism evidence="1 2">
    <name type="scientific">Natrinema hispanicum</name>
    <dbReference type="NCBI Taxonomy" id="392421"/>
    <lineage>
        <taxon>Archaea</taxon>
        <taxon>Methanobacteriati</taxon>
        <taxon>Methanobacteriota</taxon>
        <taxon>Stenosarchaea group</taxon>
        <taxon>Halobacteria</taxon>
        <taxon>Halobacteriales</taxon>
        <taxon>Natrialbaceae</taxon>
        <taxon>Natrinema</taxon>
    </lineage>
</organism>
<gene>
    <name evidence="1" type="ORF">BDK88_3656</name>
</gene>
<evidence type="ECO:0000313" key="1">
    <source>
        <dbReference type="EMBL" id="RZV06635.1"/>
    </source>
</evidence>
<accession>A0A482Y923</accession>
<dbReference type="Proteomes" id="UP000291097">
    <property type="component" value="Unassembled WGS sequence"/>
</dbReference>
<comment type="caution">
    <text evidence="1">The sequence shown here is derived from an EMBL/GenBank/DDBJ whole genome shotgun (WGS) entry which is preliminary data.</text>
</comment>
<reference evidence="1 2" key="1">
    <citation type="submission" date="2019-02" db="EMBL/GenBank/DDBJ databases">
        <title>Genomic Encyclopedia of Archaeal and Bacterial Type Strains, Phase II (KMG-II): from individual species to whole genera.</title>
        <authorList>
            <person name="Goeker M."/>
        </authorList>
    </citation>
    <scope>NUCLEOTIDE SEQUENCE [LARGE SCALE GENOMIC DNA]</scope>
    <source>
        <strain evidence="1 2">DSM 18328</strain>
    </source>
</reference>
<name>A0A482Y923_9EURY</name>
<proteinExistence type="predicted"/>
<dbReference type="AlphaFoldDB" id="A0A482Y923"/>
<protein>
    <submittedName>
        <fullName evidence="1">Uncharacterized protein</fullName>
    </submittedName>
</protein>
<sequence length="29" mass="3124">MRLKSERLAVAVLIGTQEVSRAVVLADTP</sequence>